<dbReference type="EMBL" id="GEEE01020278">
    <property type="protein sequence ID" value="JAP42947.1"/>
    <property type="molecule type" value="Transcribed_RNA"/>
</dbReference>
<organism evidence="1">
    <name type="scientific">Schistocephalus solidus</name>
    <name type="common">Tapeworm</name>
    <dbReference type="NCBI Taxonomy" id="70667"/>
    <lineage>
        <taxon>Eukaryota</taxon>
        <taxon>Metazoa</taxon>
        <taxon>Spiralia</taxon>
        <taxon>Lophotrochozoa</taxon>
        <taxon>Platyhelminthes</taxon>
        <taxon>Cestoda</taxon>
        <taxon>Eucestoda</taxon>
        <taxon>Diphyllobothriidea</taxon>
        <taxon>Diphyllobothriidae</taxon>
        <taxon>Schistocephalus</taxon>
    </lineage>
</organism>
<proteinExistence type="predicted"/>
<dbReference type="EMBL" id="GEEE01002593">
    <property type="protein sequence ID" value="JAP60632.1"/>
    <property type="molecule type" value="Transcribed_RNA"/>
</dbReference>
<dbReference type="EMBL" id="GEEE01022008">
    <property type="protein sequence ID" value="JAP41217.1"/>
    <property type="molecule type" value="Transcribed_RNA"/>
</dbReference>
<protein>
    <submittedName>
        <fullName evidence="1">Uncharacterized protein</fullName>
    </submittedName>
</protein>
<dbReference type="EMBL" id="GEEE01016619">
    <property type="protein sequence ID" value="JAP46606.1"/>
    <property type="molecule type" value="Transcribed_RNA"/>
</dbReference>
<dbReference type="EMBL" id="GEEE01020747">
    <property type="protein sequence ID" value="JAP42478.1"/>
    <property type="molecule type" value="Transcribed_RNA"/>
</dbReference>
<gene>
    <name evidence="1" type="ORF">TR113739</name>
</gene>
<dbReference type="EMBL" id="GEEE01002928">
    <property type="protein sequence ID" value="JAP60297.1"/>
    <property type="molecule type" value="Transcribed_RNA"/>
</dbReference>
<name>A0A0V0J4E5_SCHSO</name>
<sequence>MPRAYFQEFTCSCAPCIQKSILTECARLNLLMFSQDMYFLKRYAEISGTVNLKEIKFEILLLTGYPVSSRDQLLSCRAEGKFKFLEAFHRPKIRERIHLLNYQIICIS</sequence>
<accession>A0A0V0J4E5</accession>
<reference evidence="1" key="1">
    <citation type="submission" date="2016-01" db="EMBL/GenBank/DDBJ databases">
        <title>Reference transcriptome for the parasite Schistocephalus solidus: insights into the molecular evolution of parasitism.</title>
        <authorList>
            <person name="Hebert F.O."/>
            <person name="Grambauer S."/>
            <person name="Barber I."/>
            <person name="Landry C.R."/>
            <person name="Aubin-Horth N."/>
        </authorList>
    </citation>
    <scope>NUCLEOTIDE SEQUENCE</scope>
</reference>
<evidence type="ECO:0000313" key="1">
    <source>
        <dbReference type="EMBL" id="JAP60632.1"/>
    </source>
</evidence>
<dbReference type="EMBL" id="GEEE01001009">
    <property type="protein sequence ID" value="JAP62216.1"/>
    <property type="molecule type" value="Transcribed_RNA"/>
</dbReference>
<dbReference type="AlphaFoldDB" id="A0A0V0J4E5"/>